<keyword evidence="7 8" id="KW-0472">Membrane</keyword>
<keyword evidence="6 8" id="KW-1133">Transmembrane helix</keyword>
<evidence type="ECO:0000256" key="6">
    <source>
        <dbReference type="ARBA" id="ARBA00022989"/>
    </source>
</evidence>
<gene>
    <name evidence="11" type="ORF">CH238_04180</name>
    <name evidence="10" type="ORF">CLOLEP_03737</name>
</gene>
<dbReference type="GO" id="GO:0005886">
    <property type="term" value="C:plasma membrane"/>
    <property type="evidence" value="ECO:0007669"/>
    <property type="project" value="UniProtKB-SubCell"/>
</dbReference>
<dbReference type="InterPro" id="IPR026033">
    <property type="entry name" value="Azg-like_bact_archaea"/>
</dbReference>
<evidence type="ECO:0000256" key="7">
    <source>
        <dbReference type="ARBA" id="ARBA00023136"/>
    </source>
</evidence>
<feature type="transmembrane region" description="Helical" evidence="9">
    <location>
        <begin position="84"/>
        <end position="104"/>
    </location>
</feature>
<feature type="transmembrane region" description="Helical" evidence="9">
    <location>
        <begin position="351"/>
        <end position="380"/>
    </location>
</feature>
<comment type="similarity">
    <text evidence="2 8">Belongs to the nucleobase:cation symporter-2 (NCS2) (TC 2.A.40) family. Azg-like subfamily.</text>
</comment>
<keyword evidence="5 8" id="KW-0812">Transmembrane</keyword>
<feature type="transmembrane region" description="Helical" evidence="9">
    <location>
        <begin position="58"/>
        <end position="77"/>
    </location>
</feature>
<feature type="transmembrane region" description="Helical" evidence="9">
    <location>
        <begin position="144"/>
        <end position="164"/>
    </location>
</feature>
<feature type="transmembrane region" description="Helical" evidence="9">
    <location>
        <begin position="258"/>
        <end position="276"/>
    </location>
</feature>
<name>A7VYQ9_9FIRM</name>
<dbReference type="InterPro" id="IPR006043">
    <property type="entry name" value="NCS2"/>
</dbReference>
<sequence length="461" mass="47814">MAQNSKAVHPKGDFFDLKGTGSNVKTEIVAGLTTFFTMAYIIFVNPGILAAAGIPESAVLIATCISAAIGTFLMSFLANYPFALASGMGLNAFFAYTICGSMGFSWQAGLAAVFLSGIIFILITVTGLRTAIVNAIPMSLKKAISGGIGLFIAFIGFKNAGIVVSSESTSIALGTFNNPTVILSVIGLIITIALVVWKVKGSLLIGIAVTSIIGAIMQYALGFNVGMPEQVVFSFNFDFSATGAFASGFGELFSTGKGIGVLIFSIISVLLSLTMVDMFDTIGTLVGAASKGGFLDKDGNLPRANRALLADAIATSAGAVLGTSTVTTYVESSSGIAEGGKTGLTSLTTGICFLLAIVAMPLLGFVPTGATAPILIIVGVMMCGSLKEIDWADIEIAIPAFFTLVMMPFGYSIADGIAFGCISYTVIKIVRGQAAKVHPVMYVISILFLLRYIIQVIPMPQ</sequence>
<evidence type="ECO:0000256" key="8">
    <source>
        <dbReference type="PIRNR" id="PIRNR005353"/>
    </source>
</evidence>
<dbReference type="PANTHER" id="PTHR43337:SF1">
    <property type="entry name" value="XANTHINE_URACIL PERMEASE C887.17-RELATED"/>
    <property type="match status" value="1"/>
</dbReference>
<dbReference type="HOGENOM" id="CLU_024508_0_1_9"/>
<comment type="caution">
    <text evidence="10">The sequence shown here is derived from an EMBL/GenBank/DDBJ whole genome shotgun (WGS) entry which is preliminary data.</text>
</comment>
<dbReference type="OrthoDB" id="9808458at2"/>
<evidence type="ECO:0000256" key="4">
    <source>
        <dbReference type="ARBA" id="ARBA00022475"/>
    </source>
</evidence>
<feature type="transmembrane region" description="Helical" evidence="9">
    <location>
        <begin position="176"/>
        <end position="196"/>
    </location>
</feature>
<feature type="transmembrane region" description="Helical" evidence="9">
    <location>
        <begin position="28"/>
        <end position="52"/>
    </location>
</feature>
<evidence type="ECO:0000256" key="2">
    <source>
        <dbReference type="ARBA" id="ARBA00005697"/>
    </source>
</evidence>
<keyword evidence="13" id="KW-1185">Reference proteome</keyword>
<dbReference type="Proteomes" id="UP000003490">
    <property type="component" value="Unassembled WGS sequence"/>
</dbReference>
<evidence type="ECO:0000313" key="10">
    <source>
        <dbReference type="EMBL" id="EDO59687.1"/>
    </source>
</evidence>
<evidence type="ECO:0000256" key="9">
    <source>
        <dbReference type="SAM" id="Phobius"/>
    </source>
</evidence>
<dbReference type="Proteomes" id="UP000220611">
    <property type="component" value="Unassembled WGS sequence"/>
</dbReference>
<dbReference type="InterPro" id="IPR045018">
    <property type="entry name" value="Azg-like"/>
</dbReference>
<reference evidence="10 12" key="1">
    <citation type="submission" date="2007-08" db="EMBL/GenBank/DDBJ databases">
        <title>Draft genome sequence of Clostridium leptum (DSM 753).</title>
        <authorList>
            <person name="Sudarsanam P."/>
            <person name="Ley R."/>
            <person name="Guruge J."/>
            <person name="Turnbaugh P.J."/>
            <person name="Mahowald M."/>
            <person name="Liep D."/>
            <person name="Gordon J."/>
        </authorList>
    </citation>
    <scope>NUCLEOTIDE SEQUENCE [LARGE SCALE GENOMIC DNA]</scope>
    <source>
        <strain evidence="10 12">DSM 753</strain>
    </source>
</reference>
<comment type="subcellular location">
    <subcellularLocation>
        <location evidence="1 8">Cell membrane</location>
        <topology evidence="1 8">Multi-pass membrane protein</topology>
    </subcellularLocation>
</comment>
<reference evidence="10 12" key="2">
    <citation type="submission" date="2007-08" db="EMBL/GenBank/DDBJ databases">
        <authorList>
            <person name="Fulton L."/>
            <person name="Clifton S."/>
            <person name="Fulton B."/>
            <person name="Xu J."/>
            <person name="Minx P."/>
            <person name="Pepin K.H."/>
            <person name="Johnson M."/>
            <person name="Thiruvilangam P."/>
            <person name="Bhonagiri V."/>
            <person name="Nash W.E."/>
            <person name="Wang C."/>
            <person name="Mardis E.R."/>
            <person name="Wilson R.K."/>
        </authorList>
    </citation>
    <scope>NUCLEOTIDE SEQUENCE [LARGE SCALE GENOMIC DNA]</scope>
    <source>
        <strain evidence="10 12">DSM 753</strain>
    </source>
</reference>
<dbReference type="PIRSF" id="PIRSF005353">
    <property type="entry name" value="PbuG"/>
    <property type="match status" value="1"/>
</dbReference>
<dbReference type="EMBL" id="ABCB02000021">
    <property type="protein sequence ID" value="EDO59687.1"/>
    <property type="molecule type" value="Genomic_DNA"/>
</dbReference>
<dbReference type="EMBL" id="NOXF01000002">
    <property type="protein sequence ID" value="PEQ25238.1"/>
    <property type="molecule type" value="Genomic_DNA"/>
</dbReference>
<evidence type="ECO:0000256" key="3">
    <source>
        <dbReference type="ARBA" id="ARBA00022448"/>
    </source>
</evidence>
<feature type="transmembrane region" description="Helical" evidence="9">
    <location>
        <begin position="203"/>
        <end position="221"/>
    </location>
</feature>
<reference evidence="11 13" key="3">
    <citation type="submission" date="2017-07" db="EMBL/GenBank/DDBJ databases">
        <title>Prevalence of linear plasmids in Cutibacterium (Propionibacterium) acnes isolates obtained from prostatic tissue.</title>
        <authorList>
            <person name="Davidsson S."/>
            <person name="Carlsson J."/>
            <person name="Molling P."/>
            <person name="Andren O."/>
            <person name="Andersson S.-O."/>
            <person name="Brzuszkiewicz E."/>
            <person name="Poehlein A."/>
            <person name="Al-Zeer M."/>
            <person name="Brinkmann V."/>
            <person name="Scavenius C."/>
            <person name="Nazipi S."/>
            <person name="Soderquist B."/>
            <person name="Bruggemann H."/>
        </authorList>
    </citation>
    <scope>NUCLEOTIDE SEQUENCE [LARGE SCALE GENOMIC DNA]</scope>
    <source>
        <strain evidence="11 13">DSM 753</strain>
    </source>
</reference>
<feature type="transmembrane region" description="Helical" evidence="9">
    <location>
        <begin position="110"/>
        <end position="132"/>
    </location>
</feature>
<organism evidence="10 12">
    <name type="scientific">[Clostridium] leptum DSM 753</name>
    <dbReference type="NCBI Taxonomy" id="428125"/>
    <lineage>
        <taxon>Bacteria</taxon>
        <taxon>Bacillati</taxon>
        <taxon>Bacillota</taxon>
        <taxon>Clostridia</taxon>
        <taxon>Eubacteriales</taxon>
        <taxon>Oscillospiraceae</taxon>
        <taxon>Oscillospiraceae incertae sedis</taxon>
    </lineage>
</organism>
<evidence type="ECO:0000313" key="11">
    <source>
        <dbReference type="EMBL" id="PEQ25238.1"/>
    </source>
</evidence>
<proteinExistence type="inferred from homology"/>
<evidence type="ECO:0000256" key="5">
    <source>
        <dbReference type="ARBA" id="ARBA00022692"/>
    </source>
</evidence>
<evidence type="ECO:0000256" key="1">
    <source>
        <dbReference type="ARBA" id="ARBA00004651"/>
    </source>
</evidence>
<dbReference type="eggNOG" id="COG2252">
    <property type="taxonomic scope" value="Bacteria"/>
</dbReference>
<dbReference type="PANTHER" id="PTHR43337">
    <property type="entry name" value="XANTHINE/URACIL PERMEASE C887.17-RELATED"/>
    <property type="match status" value="1"/>
</dbReference>
<protein>
    <submittedName>
        <fullName evidence="11">NCS2 family permease</fullName>
    </submittedName>
    <submittedName>
        <fullName evidence="10">Putative permease</fullName>
    </submittedName>
</protein>
<evidence type="ECO:0000313" key="12">
    <source>
        <dbReference type="Proteomes" id="UP000003490"/>
    </source>
</evidence>
<feature type="transmembrane region" description="Helical" evidence="9">
    <location>
        <begin position="400"/>
        <end position="427"/>
    </location>
</feature>
<accession>A7VYQ9</accession>
<dbReference type="Pfam" id="PF00860">
    <property type="entry name" value="Xan_ur_permease"/>
    <property type="match status" value="1"/>
</dbReference>
<feature type="transmembrane region" description="Helical" evidence="9">
    <location>
        <begin position="439"/>
        <end position="457"/>
    </location>
</feature>
<keyword evidence="4 8" id="KW-1003">Cell membrane</keyword>
<evidence type="ECO:0000313" key="13">
    <source>
        <dbReference type="Proteomes" id="UP000220611"/>
    </source>
</evidence>
<keyword evidence="3 8" id="KW-0813">Transport</keyword>
<dbReference type="GO" id="GO:0005345">
    <property type="term" value="F:purine nucleobase transmembrane transporter activity"/>
    <property type="evidence" value="ECO:0007669"/>
    <property type="project" value="TreeGrafter"/>
</dbReference>
<dbReference type="AlphaFoldDB" id="A7VYQ9"/>